<keyword evidence="5 6" id="KW-0472">Membrane</keyword>
<name>A0A9W6I6U8_9ACTN</name>
<protein>
    <submittedName>
        <fullName evidence="7">MFS transporter</fullName>
    </submittedName>
</protein>
<dbReference type="InterPro" id="IPR011701">
    <property type="entry name" value="MFS"/>
</dbReference>
<dbReference type="Proteomes" id="UP001143474">
    <property type="component" value="Unassembled WGS sequence"/>
</dbReference>
<comment type="caution">
    <text evidence="7">The sequence shown here is derived from an EMBL/GenBank/DDBJ whole genome shotgun (WGS) entry which is preliminary data.</text>
</comment>
<feature type="transmembrane region" description="Helical" evidence="6">
    <location>
        <begin position="256"/>
        <end position="275"/>
    </location>
</feature>
<dbReference type="PANTHER" id="PTHR23513:SF11">
    <property type="entry name" value="STAPHYLOFERRIN A TRANSPORTER"/>
    <property type="match status" value="1"/>
</dbReference>
<feature type="transmembrane region" description="Helical" evidence="6">
    <location>
        <begin position="176"/>
        <end position="198"/>
    </location>
</feature>
<keyword evidence="3 6" id="KW-0812">Transmembrane</keyword>
<feature type="transmembrane region" description="Helical" evidence="6">
    <location>
        <begin position="348"/>
        <end position="367"/>
    </location>
</feature>
<feature type="transmembrane region" description="Helical" evidence="6">
    <location>
        <begin position="379"/>
        <end position="400"/>
    </location>
</feature>
<evidence type="ECO:0000313" key="7">
    <source>
        <dbReference type="EMBL" id="GLK13202.1"/>
    </source>
</evidence>
<sequence length="412" mass="43269">MSLTTGARDQTAEPLWTRDFGLYFTARLVSLLGDAMLPVALMFGVIGLGYGATGVGFILASQMLAFAVFVLFGGVLADRFTPRRMMVGADAVRFCLQAASAVAFTVGHPPLWFLMGLAALSGTATAMFQPGVASVIPQVARDLQRANATVRVAEAMASTLGPSLAAVLVAVSDVAFVLWVDAATFAVSGACLLALRLAPGSRPDRKASTWRNLVEGWQEFRSRTWLWVVILAWIVAGITMFGPIRPLTTLLVSEAHGSAGLGLVWTAFGVGNVLGGLVGMRFRPSRPLAAGAIAMFAWAALPLGNALQLPLWGIGACYVVGGTSWAFWSVMWATSVQTHVPADVLNRVYAYDVAGSLIAFPVGQALAGPVSDVIGARTALYGSAVVCLVTFAVLLCVPAVRSLRRDAPAPRA</sequence>
<reference evidence="7" key="1">
    <citation type="journal article" date="2014" name="Int. J. Syst. Evol. Microbiol.">
        <title>Complete genome sequence of Corynebacterium casei LMG S-19264T (=DSM 44701T), isolated from a smear-ripened cheese.</title>
        <authorList>
            <consortium name="US DOE Joint Genome Institute (JGI-PGF)"/>
            <person name="Walter F."/>
            <person name="Albersmeier A."/>
            <person name="Kalinowski J."/>
            <person name="Ruckert C."/>
        </authorList>
    </citation>
    <scope>NUCLEOTIDE SEQUENCE</scope>
    <source>
        <strain evidence="7">VKM Ac-2007</strain>
    </source>
</reference>
<evidence type="ECO:0000256" key="2">
    <source>
        <dbReference type="ARBA" id="ARBA00022475"/>
    </source>
</evidence>
<dbReference type="GO" id="GO:0005886">
    <property type="term" value="C:plasma membrane"/>
    <property type="evidence" value="ECO:0007669"/>
    <property type="project" value="UniProtKB-SubCell"/>
</dbReference>
<dbReference type="Pfam" id="PF07690">
    <property type="entry name" value="MFS_1"/>
    <property type="match status" value="1"/>
</dbReference>
<organism evidence="7 8">
    <name type="scientific">Streptosporangium carneum</name>
    <dbReference type="NCBI Taxonomy" id="47481"/>
    <lineage>
        <taxon>Bacteria</taxon>
        <taxon>Bacillati</taxon>
        <taxon>Actinomycetota</taxon>
        <taxon>Actinomycetes</taxon>
        <taxon>Streptosporangiales</taxon>
        <taxon>Streptosporangiaceae</taxon>
        <taxon>Streptosporangium</taxon>
    </lineage>
</organism>
<dbReference type="GO" id="GO:0022857">
    <property type="term" value="F:transmembrane transporter activity"/>
    <property type="evidence" value="ECO:0007669"/>
    <property type="project" value="InterPro"/>
</dbReference>
<feature type="transmembrane region" description="Helical" evidence="6">
    <location>
        <begin position="287"/>
        <end position="305"/>
    </location>
</feature>
<comment type="subcellular location">
    <subcellularLocation>
        <location evidence="1">Cell membrane</location>
        <topology evidence="1">Multi-pass membrane protein</topology>
    </subcellularLocation>
</comment>
<dbReference type="PANTHER" id="PTHR23513">
    <property type="entry name" value="INTEGRAL MEMBRANE EFFLUX PROTEIN-RELATED"/>
    <property type="match status" value="1"/>
</dbReference>
<dbReference type="CDD" id="cd06173">
    <property type="entry name" value="MFS_MefA_like"/>
    <property type="match status" value="1"/>
</dbReference>
<evidence type="ECO:0000256" key="1">
    <source>
        <dbReference type="ARBA" id="ARBA00004651"/>
    </source>
</evidence>
<evidence type="ECO:0000256" key="6">
    <source>
        <dbReference type="SAM" id="Phobius"/>
    </source>
</evidence>
<feature type="transmembrane region" description="Helical" evidence="6">
    <location>
        <begin position="225"/>
        <end position="244"/>
    </location>
</feature>
<keyword evidence="8" id="KW-1185">Reference proteome</keyword>
<dbReference type="RefSeq" id="WP_271221498.1">
    <property type="nucleotide sequence ID" value="NZ_BAAAVD010000035.1"/>
</dbReference>
<reference evidence="7" key="2">
    <citation type="submission" date="2023-01" db="EMBL/GenBank/DDBJ databases">
        <authorList>
            <person name="Sun Q."/>
            <person name="Evtushenko L."/>
        </authorList>
    </citation>
    <scope>NUCLEOTIDE SEQUENCE</scope>
    <source>
        <strain evidence="7">VKM Ac-2007</strain>
    </source>
</reference>
<accession>A0A9W6I6U8</accession>
<evidence type="ECO:0000256" key="5">
    <source>
        <dbReference type="ARBA" id="ARBA00023136"/>
    </source>
</evidence>
<dbReference type="AlphaFoldDB" id="A0A9W6I6U8"/>
<feature type="transmembrane region" description="Helical" evidence="6">
    <location>
        <begin position="56"/>
        <end position="75"/>
    </location>
</feature>
<evidence type="ECO:0000256" key="4">
    <source>
        <dbReference type="ARBA" id="ARBA00022989"/>
    </source>
</evidence>
<dbReference type="Gene3D" id="1.20.1250.20">
    <property type="entry name" value="MFS general substrate transporter like domains"/>
    <property type="match status" value="1"/>
</dbReference>
<dbReference type="EMBL" id="BSEV01000021">
    <property type="protein sequence ID" value="GLK13202.1"/>
    <property type="molecule type" value="Genomic_DNA"/>
</dbReference>
<feature type="transmembrane region" description="Helical" evidence="6">
    <location>
        <begin position="311"/>
        <end position="336"/>
    </location>
</feature>
<dbReference type="InterPro" id="IPR036259">
    <property type="entry name" value="MFS_trans_sf"/>
</dbReference>
<proteinExistence type="predicted"/>
<keyword evidence="4 6" id="KW-1133">Transmembrane helix</keyword>
<evidence type="ECO:0000256" key="3">
    <source>
        <dbReference type="ARBA" id="ARBA00022692"/>
    </source>
</evidence>
<gene>
    <name evidence="7" type="ORF">GCM10017600_66130</name>
</gene>
<feature type="transmembrane region" description="Helical" evidence="6">
    <location>
        <begin position="28"/>
        <end position="50"/>
    </location>
</feature>
<keyword evidence="2" id="KW-1003">Cell membrane</keyword>
<evidence type="ECO:0000313" key="8">
    <source>
        <dbReference type="Proteomes" id="UP001143474"/>
    </source>
</evidence>
<dbReference type="SUPFAM" id="SSF103473">
    <property type="entry name" value="MFS general substrate transporter"/>
    <property type="match status" value="1"/>
</dbReference>